<proteinExistence type="inferred from homology"/>
<dbReference type="Proteomes" id="UP000824120">
    <property type="component" value="Chromosome 2"/>
</dbReference>
<feature type="region of interest" description="Disordered" evidence="4">
    <location>
        <begin position="102"/>
        <end position="155"/>
    </location>
</feature>
<comment type="similarity">
    <text evidence="2">Belongs to the eukaryotic RPC7 RNA polymerase subunit family.</text>
</comment>
<dbReference type="GO" id="GO:0006383">
    <property type="term" value="P:transcription by RNA polymerase III"/>
    <property type="evidence" value="ECO:0007669"/>
    <property type="project" value="InterPro"/>
</dbReference>
<dbReference type="PANTHER" id="PTHR15367">
    <property type="entry name" value="DNA-DIRECTED RNA POLYMERASE III"/>
    <property type="match status" value="1"/>
</dbReference>
<evidence type="ECO:0000313" key="5">
    <source>
        <dbReference type="EMBL" id="KAG5625722.1"/>
    </source>
</evidence>
<name>A0A9J6ANK5_SOLCO</name>
<evidence type="ECO:0000313" key="6">
    <source>
        <dbReference type="Proteomes" id="UP000824120"/>
    </source>
</evidence>
<organism evidence="5 6">
    <name type="scientific">Solanum commersonii</name>
    <name type="common">Commerson's wild potato</name>
    <name type="synonym">Commerson's nightshade</name>
    <dbReference type="NCBI Taxonomy" id="4109"/>
    <lineage>
        <taxon>Eukaryota</taxon>
        <taxon>Viridiplantae</taxon>
        <taxon>Streptophyta</taxon>
        <taxon>Embryophyta</taxon>
        <taxon>Tracheophyta</taxon>
        <taxon>Spermatophyta</taxon>
        <taxon>Magnoliopsida</taxon>
        <taxon>eudicotyledons</taxon>
        <taxon>Gunneridae</taxon>
        <taxon>Pentapetalae</taxon>
        <taxon>asterids</taxon>
        <taxon>lamiids</taxon>
        <taxon>Solanales</taxon>
        <taxon>Solanaceae</taxon>
        <taxon>Solanoideae</taxon>
        <taxon>Solaneae</taxon>
        <taxon>Solanum</taxon>
    </lineage>
</organism>
<accession>A0A9J6ANK5</accession>
<evidence type="ECO:0000256" key="2">
    <source>
        <dbReference type="ARBA" id="ARBA00008352"/>
    </source>
</evidence>
<comment type="subcellular location">
    <subcellularLocation>
        <location evidence="1">Nucleus</location>
    </subcellularLocation>
</comment>
<sequence length="155" mass="17694">MAYRGRGRGQGMTKQVSFELLPVENVLNFSLMWSAGLQITQFEPFCHLQEVENLVNASCVTERITLAIWQANLQKYWNSSPYYLAEESDVLKKTKGMDIERFSDRSLERDKSKPPLTHSIRMDSAHVPAELAKGGTEERHAAKRVRWNPESGKVP</sequence>
<dbReference type="InterPro" id="IPR024661">
    <property type="entry name" value="RNA_pol_III_Rpc31"/>
</dbReference>
<dbReference type="EMBL" id="JACXVP010000002">
    <property type="protein sequence ID" value="KAG5625722.1"/>
    <property type="molecule type" value="Genomic_DNA"/>
</dbReference>
<evidence type="ECO:0000256" key="3">
    <source>
        <dbReference type="ARBA" id="ARBA00023242"/>
    </source>
</evidence>
<keyword evidence="3" id="KW-0539">Nucleus</keyword>
<dbReference type="OrthoDB" id="2018787at2759"/>
<gene>
    <name evidence="5" type="ORF">H5410_010940</name>
</gene>
<comment type="caution">
    <text evidence="5">The sequence shown here is derived from an EMBL/GenBank/DDBJ whole genome shotgun (WGS) entry which is preliminary data.</text>
</comment>
<reference evidence="5 6" key="1">
    <citation type="submission" date="2020-09" db="EMBL/GenBank/DDBJ databases">
        <title>De no assembly of potato wild relative species, Solanum commersonii.</title>
        <authorList>
            <person name="Cho K."/>
        </authorList>
    </citation>
    <scope>NUCLEOTIDE SEQUENCE [LARGE SCALE GENOMIC DNA]</scope>
    <source>
        <strain evidence="5">LZ3.2</strain>
        <tissue evidence="5">Leaf</tissue>
    </source>
</reference>
<dbReference type="PANTHER" id="PTHR15367:SF2">
    <property type="entry name" value="DNA-DIRECTED RNA POLYMERASE III SUBUNIT"/>
    <property type="match status" value="1"/>
</dbReference>
<protein>
    <submittedName>
        <fullName evidence="5">Uncharacterized protein</fullName>
    </submittedName>
</protein>
<evidence type="ECO:0000256" key="1">
    <source>
        <dbReference type="ARBA" id="ARBA00004123"/>
    </source>
</evidence>
<dbReference type="AlphaFoldDB" id="A0A9J6ANK5"/>
<keyword evidence="6" id="KW-1185">Reference proteome</keyword>
<feature type="compositionally biased region" description="Basic and acidic residues" evidence="4">
    <location>
        <begin position="102"/>
        <end position="113"/>
    </location>
</feature>
<evidence type="ECO:0000256" key="4">
    <source>
        <dbReference type="SAM" id="MobiDB-lite"/>
    </source>
</evidence>
<dbReference type="GO" id="GO:0005666">
    <property type="term" value="C:RNA polymerase III complex"/>
    <property type="evidence" value="ECO:0007669"/>
    <property type="project" value="TreeGrafter"/>
</dbReference>